<dbReference type="RefSeq" id="WP_424604523.1">
    <property type="nucleotide sequence ID" value="NZ_JBNAVA010000001.1"/>
</dbReference>
<dbReference type="EMBL" id="PNIN01000016">
    <property type="protein sequence ID" value="PMP72828.1"/>
    <property type="molecule type" value="Genomic_DNA"/>
</dbReference>
<evidence type="ECO:0000313" key="2">
    <source>
        <dbReference type="Proteomes" id="UP000242881"/>
    </source>
</evidence>
<name>A0A2J6WR01_9BACT</name>
<dbReference type="AlphaFoldDB" id="A0A2J6WR01"/>
<gene>
    <name evidence="1" type="ORF">C0187_00905</name>
</gene>
<proteinExistence type="predicted"/>
<dbReference type="Gene3D" id="2.30.30.100">
    <property type="match status" value="1"/>
</dbReference>
<reference evidence="1 2" key="1">
    <citation type="submission" date="2018-01" db="EMBL/GenBank/DDBJ databases">
        <title>Metagenomic assembled genomes from two thermal pools in the Uzon Caldera, Kamchatka, Russia.</title>
        <authorList>
            <person name="Wilkins L."/>
            <person name="Ettinger C."/>
        </authorList>
    </citation>
    <scope>NUCLEOTIDE SEQUENCE [LARGE SCALE GENOMIC DNA]</scope>
    <source>
        <strain evidence="1">ZAV-05</strain>
    </source>
</reference>
<organism evidence="1 2">
    <name type="scientific">Calditerrivibrio nitroreducens</name>
    <dbReference type="NCBI Taxonomy" id="477976"/>
    <lineage>
        <taxon>Bacteria</taxon>
        <taxon>Pseudomonadati</taxon>
        <taxon>Deferribacterota</taxon>
        <taxon>Deferribacteres</taxon>
        <taxon>Deferribacterales</taxon>
        <taxon>Calditerrivibrionaceae</taxon>
    </lineage>
</organism>
<evidence type="ECO:0000313" key="1">
    <source>
        <dbReference type="EMBL" id="PMP72828.1"/>
    </source>
</evidence>
<protein>
    <submittedName>
        <fullName evidence="1">Uncharacterized protein</fullName>
    </submittedName>
</protein>
<dbReference type="Proteomes" id="UP000242881">
    <property type="component" value="Unassembled WGS sequence"/>
</dbReference>
<accession>A0A2J6WR01</accession>
<comment type="caution">
    <text evidence="1">The sequence shown here is derived from an EMBL/GenBank/DDBJ whole genome shotgun (WGS) entry which is preliminary data.</text>
</comment>
<sequence length="113" mass="12262">MSSYENVKFVKLSSGDTVIGIMDEENKKLNDVAMIQTIPTSAGMQIAILPFGFPYEDEIGGSIDASFIMYEYKKYPDEIVNKYLEAKSNIRITSSLNDLGGLGGKGGKGGLIL</sequence>